<feature type="compositionally biased region" description="Basic and acidic residues" evidence="1">
    <location>
        <begin position="147"/>
        <end position="158"/>
    </location>
</feature>
<evidence type="ECO:0000313" key="3">
    <source>
        <dbReference type="Proteomes" id="UP000823858"/>
    </source>
</evidence>
<protein>
    <submittedName>
        <fullName evidence="2">Uncharacterized protein</fullName>
    </submittedName>
</protein>
<reference evidence="2" key="2">
    <citation type="submission" date="2021-04" db="EMBL/GenBank/DDBJ databases">
        <authorList>
            <person name="Gilroy R."/>
        </authorList>
    </citation>
    <scope>NUCLEOTIDE SEQUENCE</scope>
    <source>
        <strain evidence="2">ChiHjej13B12-4958</strain>
    </source>
</reference>
<evidence type="ECO:0000256" key="1">
    <source>
        <dbReference type="SAM" id="MobiDB-lite"/>
    </source>
</evidence>
<name>A0A9D2QF25_9CORY</name>
<proteinExistence type="predicted"/>
<sequence length="212" mass="22507">MAAAAGVTVIALALPGCSDDEDVPSVTAVEVSAAQGEGDPLRFDTDDIAELLRAQPGELDAVADAEEIVERLLVQFGTIEDDDDDESSAGGAGDDEGRPERPEQPGMMVDAGADSDEVFRELLNLAAADFRDYQRHIDSSGDSSDDAPDRANALEEGRSLAAEEQENLMAIADSVAEHADEDAINAVRLRSDINGRGVEIRGYLYRSMADQP</sequence>
<reference evidence="2" key="1">
    <citation type="journal article" date="2021" name="PeerJ">
        <title>Extensive microbial diversity within the chicken gut microbiome revealed by metagenomics and culture.</title>
        <authorList>
            <person name="Gilroy R."/>
            <person name="Ravi A."/>
            <person name="Getino M."/>
            <person name="Pursley I."/>
            <person name="Horton D.L."/>
            <person name="Alikhan N.F."/>
            <person name="Baker D."/>
            <person name="Gharbi K."/>
            <person name="Hall N."/>
            <person name="Watson M."/>
            <person name="Adriaenssens E.M."/>
            <person name="Foster-Nyarko E."/>
            <person name="Jarju S."/>
            <person name="Secka A."/>
            <person name="Antonio M."/>
            <person name="Oren A."/>
            <person name="Chaudhuri R.R."/>
            <person name="La Ragione R."/>
            <person name="Hildebrand F."/>
            <person name="Pallen M.J."/>
        </authorList>
    </citation>
    <scope>NUCLEOTIDE SEQUENCE</scope>
    <source>
        <strain evidence="2">ChiHjej13B12-4958</strain>
    </source>
</reference>
<accession>A0A9D2QF25</accession>
<gene>
    <name evidence="2" type="ORF">H9751_04830</name>
</gene>
<comment type="caution">
    <text evidence="2">The sequence shown here is derived from an EMBL/GenBank/DDBJ whole genome shotgun (WGS) entry which is preliminary data.</text>
</comment>
<dbReference type="Proteomes" id="UP000823858">
    <property type="component" value="Unassembled WGS sequence"/>
</dbReference>
<evidence type="ECO:0000313" key="2">
    <source>
        <dbReference type="EMBL" id="HJC84862.1"/>
    </source>
</evidence>
<feature type="region of interest" description="Disordered" evidence="1">
    <location>
        <begin position="136"/>
        <end position="160"/>
    </location>
</feature>
<dbReference type="AlphaFoldDB" id="A0A9D2QF25"/>
<feature type="region of interest" description="Disordered" evidence="1">
    <location>
        <begin position="76"/>
        <end position="110"/>
    </location>
</feature>
<dbReference type="EMBL" id="DWVP01000011">
    <property type="protein sequence ID" value="HJC84862.1"/>
    <property type="molecule type" value="Genomic_DNA"/>
</dbReference>
<organism evidence="2 3">
    <name type="scientific">Candidatus Corynebacterium faecigallinarum</name>
    <dbReference type="NCBI Taxonomy" id="2838528"/>
    <lineage>
        <taxon>Bacteria</taxon>
        <taxon>Bacillati</taxon>
        <taxon>Actinomycetota</taxon>
        <taxon>Actinomycetes</taxon>
        <taxon>Mycobacteriales</taxon>
        <taxon>Corynebacteriaceae</taxon>
        <taxon>Corynebacterium</taxon>
    </lineage>
</organism>